<dbReference type="AlphaFoldDB" id="A0A917JNI9"/>
<proteinExistence type="predicted"/>
<dbReference type="Pfam" id="PF02579">
    <property type="entry name" value="Nitro_FeMo-Co"/>
    <property type="match status" value="1"/>
</dbReference>
<evidence type="ECO:0000313" key="4">
    <source>
        <dbReference type="EMBL" id="GGI78810.1"/>
    </source>
</evidence>
<feature type="compositionally biased region" description="Polar residues" evidence="2">
    <location>
        <begin position="198"/>
        <end position="217"/>
    </location>
</feature>
<evidence type="ECO:0000256" key="2">
    <source>
        <dbReference type="SAM" id="MobiDB-lite"/>
    </source>
</evidence>
<feature type="compositionally biased region" description="Polar residues" evidence="2">
    <location>
        <begin position="176"/>
        <end position="189"/>
    </location>
</feature>
<gene>
    <name evidence="4" type="ORF">GCM10009332_15270</name>
</gene>
<dbReference type="Gene3D" id="3.30.420.130">
    <property type="entry name" value="Dinitrogenase iron-molybdenum cofactor biosynthesis domain"/>
    <property type="match status" value="1"/>
</dbReference>
<dbReference type="RefSeq" id="WP_188919510.1">
    <property type="nucleotide sequence ID" value="NZ_BMPZ01000003.1"/>
</dbReference>
<dbReference type="InterPro" id="IPR036105">
    <property type="entry name" value="DiNase_FeMo-co_biosyn_sf"/>
</dbReference>
<sequence>MIIAMPMSRGRLSAHFTKAQRVVFFDEEMQEIANFENPALGGSCSDKKAMLSLIVEQGAQTVIVHHIGQRMLGKLLDRGICVSKGSTSLTLEKQLLLCQQSHRHLVEQSQGRPSLKHEAKGGCGGGCSGHDSDSHHCCSEDHGQAEQSNHSQNSTKCCAGNTACNNPERRKKRQAQTKSKASARSSLQAPSVLGLSRPSEQVGSQITGFSTIDKTKS</sequence>
<name>A0A917JNI9_9GAMM</name>
<dbReference type="EMBL" id="BMPZ01000003">
    <property type="protein sequence ID" value="GGI78810.1"/>
    <property type="molecule type" value="Genomic_DNA"/>
</dbReference>
<reference evidence="4" key="1">
    <citation type="journal article" date="2014" name="Int. J. Syst. Evol. Microbiol.">
        <title>Complete genome sequence of Corynebacterium casei LMG S-19264T (=DSM 44701T), isolated from a smear-ripened cheese.</title>
        <authorList>
            <consortium name="US DOE Joint Genome Institute (JGI-PGF)"/>
            <person name="Walter F."/>
            <person name="Albersmeier A."/>
            <person name="Kalinowski J."/>
            <person name="Ruckert C."/>
        </authorList>
    </citation>
    <scope>NUCLEOTIDE SEQUENCE</scope>
    <source>
        <strain evidence="4">JCM 30804</strain>
    </source>
</reference>
<dbReference type="SUPFAM" id="SSF53146">
    <property type="entry name" value="Nitrogenase accessory factor-like"/>
    <property type="match status" value="1"/>
</dbReference>
<organism evidence="4 5">
    <name type="scientific">Shewanella gelidii</name>
    <dbReference type="NCBI Taxonomy" id="1642821"/>
    <lineage>
        <taxon>Bacteria</taxon>
        <taxon>Pseudomonadati</taxon>
        <taxon>Pseudomonadota</taxon>
        <taxon>Gammaproteobacteria</taxon>
        <taxon>Alteromonadales</taxon>
        <taxon>Shewanellaceae</taxon>
        <taxon>Shewanella</taxon>
    </lineage>
</organism>
<comment type="caution">
    <text evidence="4">The sequence shown here is derived from an EMBL/GenBank/DDBJ whole genome shotgun (WGS) entry which is preliminary data.</text>
</comment>
<dbReference type="Proteomes" id="UP000613743">
    <property type="component" value="Unassembled WGS sequence"/>
</dbReference>
<keyword evidence="5" id="KW-1185">Reference proteome</keyword>
<evidence type="ECO:0000259" key="3">
    <source>
        <dbReference type="Pfam" id="PF02579"/>
    </source>
</evidence>
<protein>
    <recommendedName>
        <fullName evidence="3">Dinitrogenase iron-molybdenum cofactor biosynthesis domain-containing protein</fullName>
    </recommendedName>
</protein>
<accession>A0A917JNI9</accession>
<dbReference type="InterPro" id="IPR003731">
    <property type="entry name" value="Di-Nase_FeMo-co_biosynth"/>
</dbReference>
<feature type="domain" description="Dinitrogenase iron-molybdenum cofactor biosynthesis" evidence="3">
    <location>
        <begin position="10"/>
        <end position="95"/>
    </location>
</feature>
<feature type="region of interest" description="Disordered" evidence="2">
    <location>
        <begin position="166"/>
        <end position="217"/>
    </location>
</feature>
<evidence type="ECO:0000313" key="5">
    <source>
        <dbReference type="Proteomes" id="UP000613743"/>
    </source>
</evidence>
<reference evidence="4" key="2">
    <citation type="submission" date="2020-09" db="EMBL/GenBank/DDBJ databases">
        <authorList>
            <person name="Sun Q."/>
            <person name="Ohkuma M."/>
        </authorList>
    </citation>
    <scope>NUCLEOTIDE SEQUENCE</scope>
    <source>
        <strain evidence="4">JCM 30804</strain>
    </source>
</reference>
<keyword evidence="1" id="KW-0535">Nitrogen fixation</keyword>
<evidence type="ECO:0000256" key="1">
    <source>
        <dbReference type="ARBA" id="ARBA00023231"/>
    </source>
</evidence>